<reference evidence="1" key="1">
    <citation type="submission" date="2023-06" db="EMBL/GenBank/DDBJ databases">
        <title>Draft Genome Sequences of Representative Paenibacillus Polymyxa, Bacillus cereus, Fictibacillus sp., and Brevibacillus agri Strains Isolated from Amazonian Dark Earth.</title>
        <authorList>
            <person name="Pellegrinetti T.A."/>
            <person name="Cunha I.C.M."/>
            <person name="Chaves M.G."/>
            <person name="Freitas A.S."/>
            <person name="Silva A.V.R."/>
            <person name="Tsai S.M."/>
            <person name="Mendes L.W."/>
        </authorList>
    </citation>
    <scope>NUCLEOTIDE SEQUENCE</scope>
    <source>
        <strain evidence="1">CENA-BCM004</strain>
    </source>
</reference>
<dbReference type="EMBL" id="JAUHLN010000002">
    <property type="protein sequence ID" value="MDN4073070.1"/>
    <property type="molecule type" value="Genomic_DNA"/>
</dbReference>
<comment type="caution">
    <text evidence="1">The sequence shown here is derived from an EMBL/GenBank/DDBJ whole genome shotgun (WGS) entry which is preliminary data.</text>
</comment>
<accession>A0ABT8E598</accession>
<gene>
    <name evidence="1" type="ORF">QYF49_08590</name>
</gene>
<evidence type="ECO:0000313" key="2">
    <source>
        <dbReference type="Proteomes" id="UP001168694"/>
    </source>
</evidence>
<proteinExistence type="predicted"/>
<dbReference type="RefSeq" id="WP_290399217.1">
    <property type="nucleotide sequence ID" value="NZ_JAUHLN010000002.1"/>
</dbReference>
<name>A0ABT8E598_9BACL</name>
<dbReference type="Proteomes" id="UP001168694">
    <property type="component" value="Unassembled WGS sequence"/>
</dbReference>
<organism evidence="1 2">
    <name type="scientific">Fictibacillus terranigra</name>
    <dbReference type="NCBI Taxonomy" id="3058424"/>
    <lineage>
        <taxon>Bacteria</taxon>
        <taxon>Bacillati</taxon>
        <taxon>Bacillota</taxon>
        <taxon>Bacilli</taxon>
        <taxon>Bacillales</taxon>
        <taxon>Fictibacillaceae</taxon>
        <taxon>Fictibacillus</taxon>
    </lineage>
</organism>
<evidence type="ECO:0000313" key="1">
    <source>
        <dbReference type="EMBL" id="MDN4073070.1"/>
    </source>
</evidence>
<sequence length="100" mass="11826">MPSKIVRFSLIKENISFTEKQKDDIKSVIQTYNWDNFKDLISVEFYDIGNDYFEIKVQDTGHAWFSNFSQVVCNKAILVGLRVIKHDNYRLFDAKEQVIK</sequence>
<protein>
    <submittedName>
        <fullName evidence="1">Uncharacterized protein</fullName>
    </submittedName>
</protein>
<keyword evidence="2" id="KW-1185">Reference proteome</keyword>